<dbReference type="RefSeq" id="WP_326016947.1">
    <property type="nucleotide sequence ID" value="NZ_JAOZYC010000108.1"/>
</dbReference>
<evidence type="ECO:0000313" key="8">
    <source>
        <dbReference type="Proteomes" id="UP001354931"/>
    </source>
</evidence>
<evidence type="ECO:0000256" key="6">
    <source>
        <dbReference type="ARBA" id="ARBA00023306"/>
    </source>
</evidence>
<comment type="caution">
    <text evidence="7">The sequence shown here is derived from an EMBL/GenBank/DDBJ whole genome shotgun (WGS) entry which is preliminary data.</text>
</comment>
<keyword evidence="8" id="KW-1185">Reference proteome</keyword>
<keyword evidence="5" id="KW-0717">Septation</keyword>
<dbReference type="Gene3D" id="2.30.31.20">
    <property type="entry name" value="Sporulation-specific cell division protein SsgB"/>
    <property type="match status" value="1"/>
</dbReference>
<keyword evidence="6" id="KW-0131">Cell cycle</keyword>
<accession>A0ABU6F5Y6</accession>
<evidence type="ECO:0000256" key="1">
    <source>
        <dbReference type="ARBA" id="ARBA00004431"/>
    </source>
</evidence>
<dbReference type="EMBL" id="JAOZYC010000108">
    <property type="protein sequence ID" value="MEB8339062.1"/>
    <property type="molecule type" value="Genomic_DNA"/>
</dbReference>
<name>A0ABU6F5Y6_9ACTN</name>
<dbReference type="Pfam" id="PF04686">
    <property type="entry name" value="SsgA"/>
    <property type="match status" value="1"/>
</dbReference>
<keyword evidence="4" id="KW-0749">Sporulation</keyword>
<comment type="similarity">
    <text evidence="2">Belongs to the SsgA family.</text>
</comment>
<comment type="subcellular location">
    <subcellularLocation>
        <location evidence="1">Cell septum</location>
    </subcellularLocation>
</comment>
<evidence type="ECO:0000256" key="3">
    <source>
        <dbReference type="ARBA" id="ARBA00022618"/>
    </source>
</evidence>
<gene>
    <name evidence="7" type="ORF">OKJ99_16340</name>
</gene>
<protein>
    <submittedName>
        <fullName evidence="7">SsgA family sporulation/cell division regulator</fullName>
    </submittedName>
</protein>
<evidence type="ECO:0000313" key="7">
    <source>
        <dbReference type="EMBL" id="MEB8339062.1"/>
    </source>
</evidence>
<sequence length="156" mass="16747">MSPDERHTHGRLEALATGVLAYPDGERFACEVELRYSADDPLVVRVVVPGSVARGGNWTLSRDLLSAGLSGAAGVGDVTVRPVVQEGEPLGVEIEIRGTRVGGPVRFVMGHRALLTYLERSHALVPFGAEADQGAMDRELEQFLDERDRPGETGNA</sequence>
<evidence type="ECO:0000256" key="2">
    <source>
        <dbReference type="ARBA" id="ARBA00009323"/>
    </source>
</evidence>
<dbReference type="InterPro" id="IPR038658">
    <property type="entry name" value="SsgB_sf"/>
</dbReference>
<proteinExistence type="inferred from homology"/>
<organism evidence="7 8">
    <name type="scientific">Streptomyces endophyticus</name>
    <dbReference type="NCBI Taxonomy" id="714166"/>
    <lineage>
        <taxon>Bacteria</taxon>
        <taxon>Bacillati</taxon>
        <taxon>Actinomycetota</taxon>
        <taxon>Actinomycetes</taxon>
        <taxon>Kitasatosporales</taxon>
        <taxon>Streptomycetaceae</taxon>
        <taxon>Streptomyces</taxon>
    </lineage>
</organism>
<reference evidence="7 8" key="1">
    <citation type="submission" date="2022-10" db="EMBL/GenBank/DDBJ databases">
        <authorList>
            <person name="Xie J."/>
            <person name="Shen N."/>
        </authorList>
    </citation>
    <scope>NUCLEOTIDE SEQUENCE [LARGE SCALE GENOMIC DNA]</scope>
    <source>
        <strain evidence="7 8">YIM65594</strain>
    </source>
</reference>
<evidence type="ECO:0000256" key="5">
    <source>
        <dbReference type="ARBA" id="ARBA00023210"/>
    </source>
</evidence>
<dbReference type="Proteomes" id="UP001354931">
    <property type="component" value="Unassembled WGS sequence"/>
</dbReference>
<dbReference type="InterPro" id="IPR006776">
    <property type="entry name" value="SsgB"/>
</dbReference>
<evidence type="ECO:0000256" key="4">
    <source>
        <dbReference type="ARBA" id="ARBA00022969"/>
    </source>
</evidence>
<keyword evidence="3" id="KW-0132">Cell division</keyword>